<evidence type="ECO:0000259" key="3">
    <source>
        <dbReference type="PROSITE" id="PS50837"/>
    </source>
</evidence>
<keyword evidence="5" id="KW-1185">Reference proteome</keyword>
<sequence>MDITGNSFGNNATVHQGNVYHHSSEGTSDRCLADLRPTDPRDDKIRLEQTKGGLLRESYSWILENDKFKLWHDGDDAQGRLLWITGDPGKGKTMLICGILDELASYTRVKNPESKRLLSYFFCQGTDLRINTAVAVLRGLLYLLIDQQPLLISHLKSKYDIAGKSLFEDANAWTALSQILISVLQDTCIGDAILVIDALDECQSDQAKLLDFIFQYSSLRRVKWIIASRPRLNIEQKMKDVGSRILLSLELKENETCISNAVDAYIKFSVRRLDSVRDDEDLQDNLDKAVRQKANGTFLWVSLVMKELENVESWDVLQVVDEIPSDLKQVYARMMRQVLQLERKNPVYCKQLLSAVCATYRPLSLAELGFLSDLPRGISEKPGALRRVIAMCGSFLTIRDENVYLVHQSAKDYLSTEAFKTIFPAGIDKYHHFLFSRSLQGMSGALKRDIWGLKAPGALIDEATAPDPDPLATTRYSCVYWVDHLYDGIPDKTQAQIHALEDNGSIHQFLNEKYLYWLEALSLLRSILSGVRALNRLEASITLEFSSGRNAIRDIGGRTKIVFSADNRRFAVCFSQYHAFIWDIATKTLFRTLQGSFRFSDNHMSFSPDGQLLASDIADGIKVWNIETGVCIKTLVCPGDVTSVVFSPDGLRIASALSGGRFMIWDTSTGDHLQTILGANDWPQSVVFSANGRELISASGEGVARIWNVDAGHTSPVPEIPIHRIDSLVLSKDNESIKSPSDGEVKIWNTLNGTFSHSIHVHPRFLSNDVMFSEGGQWVAVVEEHGTIKISSVDGSQSIRMLNAHGEFLQQIVFTTNGRYLVSRGYDVAKTWEPTTGECLQIIRDVTPWVPIACAPHSQKIATATVQRGSKVVNIWDLTTKQCLQTLNAPAVEYMFFSPDDKLLGTATEDNTVDDDQGGLVRCWDVVKGTCVQTFQAVGRRVQKGAFSSDNQVMVSISTPKWWQSTRRSDRINVWDVATGASLLSFGVDPPTNSLSFDPLNSSHIHTNFGILDLSLGSTTTLSNVSPREVLYRGYGISLDGIWIVNGKERLIWLPPNYRNRATAVLESQIAIGVVALESNHLCLIKFTDN</sequence>
<dbReference type="GeneID" id="29982180"/>
<evidence type="ECO:0000256" key="1">
    <source>
        <dbReference type="ARBA" id="ARBA00022737"/>
    </source>
</evidence>
<dbReference type="STRING" id="398673.A0A2P5A1E0"/>
<accession>A0A2P5A1E0</accession>
<dbReference type="Proteomes" id="UP000054821">
    <property type="component" value="Unassembled WGS sequence"/>
</dbReference>
<dbReference type="InterPro" id="IPR007111">
    <property type="entry name" value="NACHT_NTPase"/>
</dbReference>
<dbReference type="InterPro" id="IPR027417">
    <property type="entry name" value="P-loop_NTPase"/>
</dbReference>
<dbReference type="AlphaFoldDB" id="A0A2P5A1E0"/>
<comment type="caution">
    <text evidence="4">The sequence shown here is derived from an EMBL/GenBank/DDBJ whole genome shotgun (WGS) entry which is preliminary data.</text>
</comment>
<feature type="repeat" description="WD" evidence="2">
    <location>
        <begin position="641"/>
        <end position="675"/>
    </location>
</feature>
<feature type="domain" description="NACHT" evidence="3">
    <location>
        <begin position="80"/>
        <end position="230"/>
    </location>
</feature>
<keyword evidence="2" id="KW-0853">WD repeat</keyword>
<dbReference type="PROSITE" id="PS50082">
    <property type="entry name" value="WD_REPEATS_2"/>
    <property type="match status" value="2"/>
</dbReference>
<name>A0A2P5A1E0_9HYPO</name>
<dbReference type="Gene3D" id="3.40.50.300">
    <property type="entry name" value="P-loop containing nucleotide triphosphate hydrolases"/>
    <property type="match status" value="1"/>
</dbReference>
<keyword evidence="1" id="KW-0677">Repeat</keyword>
<dbReference type="EMBL" id="JPDN02000002">
    <property type="protein sequence ID" value="PON30342.1"/>
    <property type="molecule type" value="Genomic_DNA"/>
</dbReference>
<dbReference type="SUPFAM" id="SSF52540">
    <property type="entry name" value="P-loop containing nucleoside triphosphate hydrolases"/>
    <property type="match status" value="1"/>
</dbReference>
<dbReference type="CDD" id="cd00200">
    <property type="entry name" value="WD40"/>
    <property type="match status" value="1"/>
</dbReference>
<gene>
    <name evidence="4" type="ORF">TGAM01_v200782</name>
</gene>
<dbReference type="InterPro" id="IPR001680">
    <property type="entry name" value="WD40_rpt"/>
</dbReference>
<evidence type="ECO:0000313" key="4">
    <source>
        <dbReference type="EMBL" id="PON30342.1"/>
    </source>
</evidence>
<dbReference type="PANTHER" id="PTHR10039:SF14">
    <property type="entry name" value="NACHT DOMAIN-CONTAINING PROTEIN"/>
    <property type="match status" value="1"/>
</dbReference>
<evidence type="ECO:0000313" key="5">
    <source>
        <dbReference type="Proteomes" id="UP000054821"/>
    </source>
</evidence>
<evidence type="ECO:0000256" key="2">
    <source>
        <dbReference type="PROSITE-ProRule" id="PRU00221"/>
    </source>
</evidence>
<reference evidence="4 5" key="1">
    <citation type="journal article" date="2016" name="Genome Announc.">
        <title>Draft Whole-Genome Sequence of Trichoderma gamsii T6085, a Promising Biocontrol Agent of Fusarium Head Blight on Wheat.</title>
        <authorList>
            <person name="Baroncelli R."/>
            <person name="Zapparata A."/>
            <person name="Piaggeschi G."/>
            <person name="Sarrocco S."/>
            <person name="Vannacci G."/>
        </authorList>
    </citation>
    <scope>NUCLEOTIDE SEQUENCE [LARGE SCALE GENOMIC DNA]</scope>
    <source>
        <strain evidence="4 5">T6085</strain>
    </source>
</reference>
<organism evidence="4 5">
    <name type="scientific">Trichoderma gamsii</name>
    <dbReference type="NCBI Taxonomy" id="398673"/>
    <lineage>
        <taxon>Eukaryota</taxon>
        <taxon>Fungi</taxon>
        <taxon>Dikarya</taxon>
        <taxon>Ascomycota</taxon>
        <taxon>Pezizomycotina</taxon>
        <taxon>Sordariomycetes</taxon>
        <taxon>Hypocreomycetidae</taxon>
        <taxon>Hypocreales</taxon>
        <taxon>Hypocreaceae</taxon>
        <taxon>Trichoderma</taxon>
    </lineage>
</organism>
<dbReference type="InterPro" id="IPR015943">
    <property type="entry name" value="WD40/YVTN_repeat-like_dom_sf"/>
</dbReference>
<proteinExistence type="predicted"/>
<dbReference type="Pfam" id="PF24883">
    <property type="entry name" value="NPHP3_N"/>
    <property type="match status" value="1"/>
</dbReference>
<dbReference type="SMART" id="SM00320">
    <property type="entry name" value="WD40"/>
    <property type="match status" value="8"/>
</dbReference>
<dbReference type="PROSITE" id="PS50837">
    <property type="entry name" value="NACHT"/>
    <property type="match status" value="1"/>
</dbReference>
<dbReference type="RefSeq" id="XP_018664922.1">
    <property type="nucleotide sequence ID" value="XM_018802097.1"/>
</dbReference>
<protein>
    <recommendedName>
        <fullName evidence="3">NACHT domain-containing protein</fullName>
    </recommendedName>
</protein>
<dbReference type="InterPro" id="IPR056884">
    <property type="entry name" value="NPHP3-like_N"/>
</dbReference>
<dbReference type="PANTHER" id="PTHR10039">
    <property type="entry name" value="AMELOGENIN"/>
    <property type="match status" value="1"/>
</dbReference>
<dbReference type="InterPro" id="IPR011047">
    <property type="entry name" value="Quinoprotein_ADH-like_sf"/>
</dbReference>
<feature type="repeat" description="WD" evidence="2">
    <location>
        <begin position="685"/>
        <end position="717"/>
    </location>
</feature>
<dbReference type="Pfam" id="PF00400">
    <property type="entry name" value="WD40"/>
    <property type="match status" value="2"/>
</dbReference>
<dbReference type="Gene3D" id="2.130.10.10">
    <property type="entry name" value="YVTN repeat-like/Quinoprotein amine dehydrogenase"/>
    <property type="match status" value="3"/>
</dbReference>
<dbReference type="SUPFAM" id="SSF50998">
    <property type="entry name" value="Quinoprotein alcohol dehydrogenase-like"/>
    <property type="match status" value="1"/>
</dbReference>